<dbReference type="EMBL" id="MGAC01000041">
    <property type="protein sequence ID" value="OGK37455.1"/>
    <property type="molecule type" value="Genomic_DNA"/>
</dbReference>
<dbReference type="Proteomes" id="UP000176803">
    <property type="component" value="Unassembled WGS sequence"/>
</dbReference>
<evidence type="ECO:0000313" key="1">
    <source>
        <dbReference type="EMBL" id="OGK37455.1"/>
    </source>
</evidence>
<name>A0A1F7I254_9BACT</name>
<evidence type="ECO:0008006" key="3">
    <source>
        <dbReference type="Google" id="ProtNLM"/>
    </source>
</evidence>
<dbReference type="AlphaFoldDB" id="A0A1F7I254"/>
<evidence type="ECO:0000313" key="2">
    <source>
        <dbReference type="Proteomes" id="UP000176803"/>
    </source>
</evidence>
<dbReference type="SUPFAM" id="SSF51182">
    <property type="entry name" value="RmlC-like cupins"/>
    <property type="match status" value="1"/>
</dbReference>
<dbReference type="InterPro" id="IPR011051">
    <property type="entry name" value="RmlC_Cupin_sf"/>
</dbReference>
<organism evidence="1 2">
    <name type="scientific">Candidatus Roizmanbacteria bacterium RIFCSPHIGHO2_12_FULL_41_11</name>
    <dbReference type="NCBI Taxonomy" id="1802052"/>
    <lineage>
        <taxon>Bacteria</taxon>
        <taxon>Candidatus Roizmaniibacteriota</taxon>
    </lineage>
</organism>
<gene>
    <name evidence="1" type="ORF">A3F03_01060</name>
</gene>
<reference evidence="1 2" key="1">
    <citation type="journal article" date="2016" name="Nat. Commun.">
        <title>Thousands of microbial genomes shed light on interconnected biogeochemical processes in an aquifer system.</title>
        <authorList>
            <person name="Anantharaman K."/>
            <person name="Brown C.T."/>
            <person name="Hug L.A."/>
            <person name="Sharon I."/>
            <person name="Castelle C.J."/>
            <person name="Probst A.J."/>
            <person name="Thomas B.C."/>
            <person name="Singh A."/>
            <person name="Wilkins M.J."/>
            <person name="Karaoz U."/>
            <person name="Brodie E.L."/>
            <person name="Williams K.H."/>
            <person name="Hubbard S.S."/>
            <person name="Banfield J.F."/>
        </authorList>
    </citation>
    <scope>NUCLEOTIDE SEQUENCE [LARGE SCALE GENOMIC DNA]</scope>
</reference>
<sequence length="136" mass="15733">MTIEKKLVSPAYIKDNGLFSLNFSDLQKLASAPIKDISVISIPPQQFGGNHKHPRREMFIGLGEDLELIWVDERGKIKHDWMNKKNELLMFTIFPYVPHVVINHSPTKNGILIEFADDIQHEVAYYNLLEKKKSLF</sequence>
<comment type="caution">
    <text evidence="1">The sequence shown here is derived from an EMBL/GenBank/DDBJ whole genome shotgun (WGS) entry which is preliminary data.</text>
</comment>
<proteinExistence type="predicted"/>
<accession>A0A1F7I254</accession>
<protein>
    <recommendedName>
        <fullName evidence="3">Sugar 3,4-ketoisomerase QdtA cupin domain-containing protein</fullName>
    </recommendedName>
</protein>